<name>A0A9Q5Z615_NOSLI</name>
<reference evidence="1 2" key="1">
    <citation type="submission" date="2015-02" db="EMBL/GenBank/DDBJ databases">
        <title>Nostoc linckia genome annotation.</title>
        <authorList>
            <person name="Zhou Z."/>
        </authorList>
    </citation>
    <scope>NUCLEOTIDE SEQUENCE [LARGE SCALE GENOMIC DNA]</scope>
    <source>
        <strain evidence="2">z8</strain>
    </source>
</reference>
<proteinExistence type="predicted"/>
<sequence>MNYALYDRLDSKESLSKPFPASGKGLKNLIFRTQLRMLKPFGRGSSNSRSLRKSKQPIAMAIASQWVKTMEQTNKARAILTLRGLN</sequence>
<accession>A0A9Q5Z615</accession>
<protein>
    <submittedName>
        <fullName evidence="1">Uncharacterized protein</fullName>
    </submittedName>
</protein>
<comment type="caution">
    <text evidence="1">The sequence shown here is derived from an EMBL/GenBank/DDBJ whole genome shotgun (WGS) entry which is preliminary data.</text>
</comment>
<evidence type="ECO:0000313" key="1">
    <source>
        <dbReference type="EMBL" id="PHJ95395.1"/>
    </source>
</evidence>
<dbReference type="AlphaFoldDB" id="A0A9Q5Z615"/>
<gene>
    <name evidence="1" type="ORF">VF08_32175</name>
</gene>
<dbReference type="Proteomes" id="UP000222310">
    <property type="component" value="Unassembled WGS sequence"/>
</dbReference>
<organism evidence="1 2">
    <name type="scientific">Nostoc linckia z8</name>
    <dbReference type="NCBI Taxonomy" id="1628746"/>
    <lineage>
        <taxon>Bacteria</taxon>
        <taxon>Bacillati</taxon>
        <taxon>Cyanobacteriota</taxon>
        <taxon>Cyanophyceae</taxon>
        <taxon>Nostocales</taxon>
        <taxon>Nostocaceae</taxon>
        <taxon>Nostoc</taxon>
    </lineage>
</organism>
<evidence type="ECO:0000313" key="2">
    <source>
        <dbReference type="Proteomes" id="UP000222310"/>
    </source>
</evidence>
<dbReference type="EMBL" id="LAHD01000146">
    <property type="protein sequence ID" value="PHJ95395.1"/>
    <property type="molecule type" value="Genomic_DNA"/>
</dbReference>